<comment type="caution">
    <text evidence="2">The sequence shown here is derived from an EMBL/GenBank/DDBJ whole genome shotgun (WGS) entry which is preliminary data.</text>
</comment>
<dbReference type="Pfam" id="PF08937">
    <property type="entry name" value="ThsB_TIR"/>
    <property type="match status" value="1"/>
</dbReference>
<dbReference type="InterPro" id="IPR015032">
    <property type="entry name" value="ThsB__TIR-like_domain"/>
</dbReference>
<name>A0A7V4U3I8_CALAY</name>
<dbReference type="AlphaFoldDB" id="A0A7V4U3I8"/>
<evidence type="ECO:0000313" key="2">
    <source>
        <dbReference type="EMBL" id="HGY56199.1"/>
    </source>
</evidence>
<reference evidence="2" key="1">
    <citation type="journal article" date="2020" name="mSystems">
        <title>Genome- and Community-Level Interaction Insights into Carbon Utilization and Element Cycling Functions of Hydrothermarchaeota in Hydrothermal Sediment.</title>
        <authorList>
            <person name="Zhou Z."/>
            <person name="Liu Y."/>
            <person name="Xu W."/>
            <person name="Pan J."/>
            <person name="Luo Z.H."/>
            <person name="Li M."/>
        </authorList>
    </citation>
    <scope>NUCLEOTIDE SEQUENCE [LARGE SCALE GENOMIC DNA]</scope>
    <source>
        <strain evidence="2">HyVt-577</strain>
    </source>
</reference>
<evidence type="ECO:0000259" key="1">
    <source>
        <dbReference type="Pfam" id="PF08937"/>
    </source>
</evidence>
<dbReference type="Proteomes" id="UP000885779">
    <property type="component" value="Unassembled WGS sequence"/>
</dbReference>
<sequence length="207" mass="23999">MSEFPKHKVFISYHHANDQAYKSALLDLNKRLDIFIDESVDTGDIDPNLSDESIRIKIRDEYLRDSSVTILLVGTETARRKHIDWELYSSMIDGQVNKKSGLVVVQLPSTNPQHFTAAFGDDEKKRLYPEVTSWCSIDSRSEYEQRYPYLPARIIDQLLSKDAKVSVTQWSRLGNDLENLAFLIDCAYRERENCNYDLSRPMKKIDS</sequence>
<organism evidence="2">
    <name type="scientific">Caldithrix abyssi</name>
    <dbReference type="NCBI Taxonomy" id="187145"/>
    <lineage>
        <taxon>Bacteria</taxon>
        <taxon>Pseudomonadati</taxon>
        <taxon>Calditrichota</taxon>
        <taxon>Calditrichia</taxon>
        <taxon>Calditrichales</taxon>
        <taxon>Calditrichaceae</taxon>
        <taxon>Caldithrix</taxon>
    </lineage>
</organism>
<dbReference type="Gene3D" id="3.40.50.10140">
    <property type="entry name" value="Toll/interleukin-1 receptor homology (TIR) domain"/>
    <property type="match status" value="1"/>
</dbReference>
<gene>
    <name evidence="2" type="ORF">ENK44_10880</name>
</gene>
<feature type="domain" description="Thoeris protein ThsB TIR-like" evidence="1">
    <location>
        <begin position="10"/>
        <end position="111"/>
    </location>
</feature>
<dbReference type="InterPro" id="IPR035897">
    <property type="entry name" value="Toll_tir_struct_dom_sf"/>
</dbReference>
<accession>A0A7V4U3I8</accession>
<protein>
    <recommendedName>
        <fullName evidence="1">Thoeris protein ThsB TIR-like domain-containing protein</fullName>
    </recommendedName>
</protein>
<proteinExistence type="predicted"/>
<dbReference type="EMBL" id="DRQG01000104">
    <property type="protein sequence ID" value="HGY56199.1"/>
    <property type="molecule type" value="Genomic_DNA"/>
</dbReference>